<dbReference type="AlphaFoldDB" id="B2A838"/>
<evidence type="ECO:0000256" key="1">
    <source>
        <dbReference type="SAM" id="Phobius"/>
    </source>
</evidence>
<sequence length="123" mass="13520">MIKIIKRLFQEEQGFTLIELLAVVAILGILVAVVAPNVMQFIEDAEAGAEDAEWAIVEDAIVNAAMQENKDLENVSAADANDYIDGDLSAIEEEEKEDMEVQGVDLEIEIEDNEIARINEASN</sequence>
<dbReference type="SUPFAM" id="SSF54523">
    <property type="entry name" value="Pili subunits"/>
    <property type="match status" value="1"/>
</dbReference>
<feature type="transmembrane region" description="Helical" evidence="1">
    <location>
        <begin position="20"/>
        <end position="39"/>
    </location>
</feature>
<keyword evidence="1" id="KW-0472">Membrane</keyword>
<dbReference type="NCBIfam" id="TIGR02532">
    <property type="entry name" value="IV_pilin_GFxxxE"/>
    <property type="match status" value="1"/>
</dbReference>
<dbReference type="RefSeq" id="WP_012448658.1">
    <property type="nucleotide sequence ID" value="NC_010718.1"/>
</dbReference>
<dbReference type="PROSITE" id="PS00409">
    <property type="entry name" value="PROKAR_NTER_METHYL"/>
    <property type="match status" value="1"/>
</dbReference>
<dbReference type="InterPro" id="IPR012902">
    <property type="entry name" value="N_methyl_site"/>
</dbReference>
<name>B2A838_NATTJ</name>
<accession>B2A838</accession>
<dbReference type="HOGENOM" id="CLU_2012815_0_0_9"/>
<evidence type="ECO:0000313" key="3">
    <source>
        <dbReference type="Proteomes" id="UP000001683"/>
    </source>
</evidence>
<evidence type="ECO:0000313" key="2">
    <source>
        <dbReference type="EMBL" id="ACB85806.1"/>
    </source>
</evidence>
<gene>
    <name evidence="2" type="ordered locus">Nther_2240</name>
</gene>
<proteinExistence type="predicted"/>
<dbReference type="Pfam" id="PF07963">
    <property type="entry name" value="N_methyl"/>
    <property type="match status" value="1"/>
</dbReference>
<keyword evidence="1" id="KW-1133">Transmembrane helix</keyword>
<organism evidence="2 3">
    <name type="scientific">Natranaerobius thermophilus (strain ATCC BAA-1301 / DSM 18059 / JW/NM-WN-LF)</name>
    <dbReference type="NCBI Taxonomy" id="457570"/>
    <lineage>
        <taxon>Bacteria</taxon>
        <taxon>Bacillati</taxon>
        <taxon>Bacillota</taxon>
        <taxon>Clostridia</taxon>
        <taxon>Natranaerobiales</taxon>
        <taxon>Natranaerobiaceae</taxon>
        <taxon>Natranaerobius</taxon>
    </lineage>
</organism>
<dbReference type="Gene3D" id="3.30.700.10">
    <property type="entry name" value="Glycoprotein, Type 4 Pilin"/>
    <property type="match status" value="1"/>
</dbReference>
<protein>
    <recommendedName>
        <fullName evidence="4">Prepilin-type N-terminal cleavage/methylation domain-containing protein</fullName>
    </recommendedName>
</protein>
<reference evidence="2 3" key="2">
    <citation type="journal article" date="2011" name="J. Bacteriol.">
        <title>Complete genome sequence of the anaerobic, halophilic alkalithermophile Natranaerobius thermophilus JW/NM-WN-LF.</title>
        <authorList>
            <person name="Zhao B."/>
            <person name="Mesbah N.M."/>
            <person name="Dalin E."/>
            <person name="Goodwin L."/>
            <person name="Nolan M."/>
            <person name="Pitluck S."/>
            <person name="Chertkov O."/>
            <person name="Brettin T.S."/>
            <person name="Han J."/>
            <person name="Larimer F.W."/>
            <person name="Land M.L."/>
            <person name="Hauser L."/>
            <person name="Kyrpides N."/>
            <person name="Wiegel J."/>
        </authorList>
    </citation>
    <scope>NUCLEOTIDE SEQUENCE [LARGE SCALE GENOMIC DNA]</scope>
    <source>
        <strain evidence="3">ATCC BAA-1301 / DSM 18059 / JW/NM-WN-LF</strain>
    </source>
</reference>
<dbReference type="InParanoid" id="B2A838"/>
<dbReference type="InterPro" id="IPR045584">
    <property type="entry name" value="Pilin-like"/>
</dbReference>
<keyword evidence="1" id="KW-0812">Transmembrane</keyword>
<reference evidence="2 3" key="1">
    <citation type="submission" date="2008-04" db="EMBL/GenBank/DDBJ databases">
        <title>Complete sequence of chromosome of Natranaerobius thermophilus JW/NM-WN-LF.</title>
        <authorList>
            <consortium name="US DOE Joint Genome Institute"/>
            <person name="Copeland A."/>
            <person name="Lucas S."/>
            <person name="Lapidus A."/>
            <person name="Glavina del Rio T."/>
            <person name="Dalin E."/>
            <person name="Tice H."/>
            <person name="Bruce D."/>
            <person name="Goodwin L."/>
            <person name="Pitluck S."/>
            <person name="Chertkov O."/>
            <person name="Brettin T."/>
            <person name="Detter J.C."/>
            <person name="Han C."/>
            <person name="Kuske C.R."/>
            <person name="Schmutz J."/>
            <person name="Larimer F."/>
            <person name="Land M."/>
            <person name="Hauser L."/>
            <person name="Kyrpides N."/>
            <person name="Lykidis A."/>
            <person name="Mesbah N.M."/>
            <person name="Wiegel J."/>
        </authorList>
    </citation>
    <scope>NUCLEOTIDE SEQUENCE [LARGE SCALE GENOMIC DNA]</scope>
    <source>
        <strain evidence="3">ATCC BAA-1301 / DSM 18059 / JW/NM-WN-LF</strain>
    </source>
</reference>
<dbReference type="EMBL" id="CP001034">
    <property type="protein sequence ID" value="ACB85806.1"/>
    <property type="molecule type" value="Genomic_DNA"/>
</dbReference>
<dbReference type="Proteomes" id="UP000001683">
    <property type="component" value="Chromosome"/>
</dbReference>
<dbReference type="STRING" id="457570.Nther_2240"/>
<dbReference type="KEGG" id="nth:Nther_2240"/>
<evidence type="ECO:0008006" key="4">
    <source>
        <dbReference type="Google" id="ProtNLM"/>
    </source>
</evidence>
<dbReference type="eggNOG" id="COG4968">
    <property type="taxonomic scope" value="Bacteria"/>
</dbReference>
<keyword evidence="3" id="KW-1185">Reference proteome</keyword>